<protein>
    <recommendedName>
        <fullName evidence="1">aminodeoxychorismate synthase</fullName>
        <ecNumber evidence="1">2.6.1.85</ecNumber>
    </recommendedName>
</protein>
<feature type="domain" description="Chorismate-utilising enzyme C-terminal" evidence="3">
    <location>
        <begin position="181"/>
        <end position="431"/>
    </location>
</feature>
<dbReference type="InterPro" id="IPR005802">
    <property type="entry name" value="ADC_synth_comp_1"/>
</dbReference>
<evidence type="ECO:0000259" key="3">
    <source>
        <dbReference type="Pfam" id="PF00425"/>
    </source>
</evidence>
<keyword evidence="6" id="KW-1185">Reference proteome</keyword>
<dbReference type="RefSeq" id="WP_228346699.1">
    <property type="nucleotide sequence ID" value="NZ_CP046056.1"/>
</dbReference>
<evidence type="ECO:0000313" key="6">
    <source>
        <dbReference type="Proteomes" id="UP000596074"/>
    </source>
</evidence>
<gene>
    <name evidence="5" type="primary">pabB</name>
    <name evidence="5" type="ORF">GJQ55_06490</name>
</gene>
<dbReference type="PANTHER" id="PTHR11236">
    <property type="entry name" value="AMINOBENZOATE/ANTHRANILATE SYNTHASE"/>
    <property type="match status" value="1"/>
</dbReference>
<evidence type="ECO:0000259" key="4">
    <source>
        <dbReference type="Pfam" id="PF04715"/>
    </source>
</evidence>
<sequence length="440" mass="49752">MTHQLLPFRATEILQIVHLLDNPVVLYSGSQAHESSYAILAFSPRQQQTCHNRSDIRQLAERIQATPSVARKSTAISDTAAPSPRFRSGWAGYFSYEASLHTSNRSHQTPLAEFFYYPVTVELCLQSDRCTLHNPQYLPGSELENWLQQLQQALQQRTNKIASPDNIPQPRHWQPAWNAGQYQQAFERTRHYLRAGDCYQVNLAMPFTCNADLTNASPVPLFERFQPLFGAYFHSRTTTLFSVSPERFIRIQGNRLETRPIKGTIKRGRDAAEDEQHRQWLAASEKNRAENLMIVDLLRNDLSRHAEPFSVTVDQLFHIETHANVHHMVSTISAVKRADVSAADIIIDALPGGSITGAPKLRAMEIIAELEVQPRGPYCGSLGYFDDAGHSDFNILIRTIVARPQGAECWGGGGVVMDSTWEDEWQEIHTKVQRILDTPL</sequence>
<dbReference type="GO" id="GO:0009396">
    <property type="term" value="P:folic acid-containing compound biosynthetic process"/>
    <property type="evidence" value="ECO:0007669"/>
    <property type="project" value="InterPro"/>
</dbReference>
<evidence type="ECO:0000313" key="5">
    <source>
        <dbReference type="EMBL" id="QQD24142.1"/>
    </source>
</evidence>
<dbReference type="InterPro" id="IPR005801">
    <property type="entry name" value="ADC_synthase"/>
</dbReference>
<dbReference type="NCBIfam" id="TIGR00553">
    <property type="entry name" value="pabB"/>
    <property type="match status" value="1"/>
</dbReference>
<dbReference type="PANTHER" id="PTHR11236:SF50">
    <property type="entry name" value="AMINODEOXYCHORISMATE SYNTHASE COMPONENT 1"/>
    <property type="match status" value="1"/>
</dbReference>
<evidence type="ECO:0000256" key="2">
    <source>
        <dbReference type="ARBA" id="ARBA00022679"/>
    </source>
</evidence>
<name>A0A9X7UW52_9GAMM</name>
<dbReference type="EC" id="2.6.1.85" evidence="1"/>
<dbReference type="GO" id="GO:0046820">
    <property type="term" value="F:4-amino-4-deoxychorismate synthase activity"/>
    <property type="evidence" value="ECO:0007669"/>
    <property type="project" value="UniProtKB-EC"/>
</dbReference>
<dbReference type="EMBL" id="CP046056">
    <property type="protein sequence ID" value="QQD24142.1"/>
    <property type="molecule type" value="Genomic_DNA"/>
</dbReference>
<keyword evidence="2 5" id="KW-0808">Transferase</keyword>
<dbReference type="KEGG" id="vcw:GJQ55_06490"/>
<reference evidence="5 6" key="1">
    <citation type="submission" date="2019-11" db="EMBL/GenBank/DDBJ databases">
        <title>Venatorbacter sp. nov. a predator of Campylobacter and other Gram-negative bacteria.</title>
        <authorList>
            <person name="Saeedi A."/>
            <person name="Cummings N.J."/>
            <person name="Connerton I.F."/>
            <person name="Connerton P.L."/>
        </authorList>
    </citation>
    <scope>NUCLEOTIDE SEQUENCE [LARGE SCALE GENOMIC DNA]</scope>
    <source>
        <strain evidence="5">XL5</strain>
    </source>
</reference>
<organism evidence="5 6">
    <name type="scientific">Venatoribacter cucullus</name>
    <dbReference type="NCBI Taxonomy" id="2661630"/>
    <lineage>
        <taxon>Bacteria</taxon>
        <taxon>Pseudomonadati</taxon>
        <taxon>Pseudomonadota</taxon>
        <taxon>Gammaproteobacteria</taxon>
        <taxon>Oceanospirillales</taxon>
        <taxon>Oceanospirillaceae</taxon>
        <taxon>Venatoribacter</taxon>
    </lineage>
</organism>
<dbReference type="InterPro" id="IPR006805">
    <property type="entry name" value="Anth_synth_I_N"/>
</dbReference>
<dbReference type="Proteomes" id="UP000596074">
    <property type="component" value="Chromosome"/>
</dbReference>
<dbReference type="Pfam" id="PF00425">
    <property type="entry name" value="Chorismate_bind"/>
    <property type="match status" value="1"/>
</dbReference>
<dbReference type="Pfam" id="PF04715">
    <property type="entry name" value="Anth_synt_I_N"/>
    <property type="match status" value="1"/>
</dbReference>
<proteinExistence type="predicted"/>
<feature type="domain" description="Anthranilate synthase component I N-terminal" evidence="4">
    <location>
        <begin position="20"/>
        <end position="121"/>
    </location>
</feature>
<dbReference type="AlphaFoldDB" id="A0A9X7UW52"/>
<dbReference type="InterPro" id="IPR019999">
    <property type="entry name" value="Anth_synth_I-like"/>
</dbReference>
<dbReference type="PRINTS" id="PR00095">
    <property type="entry name" value="ANTSNTHASEI"/>
</dbReference>
<dbReference type="InterPro" id="IPR015890">
    <property type="entry name" value="Chorismate_C"/>
</dbReference>
<dbReference type="SUPFAM" id="SSF56322">
    <property type="entry name" value="ADC synthase"/>
    <property type="match status" value="1"/>
</dbReference>
<dbReference type="Gene3D" id="3.60.120.10">
    <property type="entry name" value="Anthranilate synthase"/>
    <property type="match status" value="1"/>
</dbReference>
<evidence type="ECO:0000256" key="1">
    <source>
        <dbReference type="ARBA" id="ARBA00013139"/>
    </source>
</evidence>
<keyword evidence="5" id="KW-0032">Aminotransferase</keyword>
<dbReference type="GO" id="GO:0000162">
    <property type="term" value="P:L-tryptophan biosynthetic process"/>
    <property type="evidence" value="ECO:0007669"/>
    <property type="project" value="TreeGrafter"/>
</dbReference>
<accession>A0A9X7UW52</accession>